<gene>
    <name evidence="4" type="ORF">H1R19_08395</name>
</gene>
<protein>
    <submittedName>
        <fullName evidence="4">Alanine racemase</fullName>
    </submittedName>
</protein>
<keyword evidence="5" id="KW-1185">Reference proteome</keyword>
<dbReference type="Proteomes" id="UP000515663">
    <property type="component" value="Chromosome"/>
</dbReference>
<evidence type="ECO:0000313" key="4">
    <source>
        <dbReference type="EMBL" id="QMT03798.1"/>
    </source>
</evidence>
<dbReference type="KEGG" id="gji:H1R19_08395"/>
<evidence type="ECO:0000256" key="1">
    <source>
        <dbReference type="ARBA" id="ARBA00005323"/>
    </source>
</evidence>
<dbReference type="GO" id="GO:0036088">
    <property type="term" value="P:D-serine catabolic process"/>
    <property type="evidence" value="ECO:0007669"/>
    <property type="project" value="TreeGrafter"/>
</dbReference>
<dbReference type="Pfam" id="PF14031">
    <property type="entry name" value="D-ser_dehydrat"/>
    <property type="match status" value="1"/>
</dbReference>
<dbReference type="InterPro" id="IPR029066">
    <property type="entry name" value="PLP-binding_barrel"/>
</dbReference>
<dbReference type="InterPro" id="IPR051466">
    <property type="entry name" value="D-amino_acid_metab_enzyme"/>
</dbReference>
<dbReference type="GO" id="GO:0008721">
    <property type="term" value="F:D-serine ammonia-lyase activity"/>
    <property type="evidence" value="ECO:0007669"/>
    <property type="project" value="TreeGrafter"/>
</dbReference>
<dbReference type="InterPro" id="IPR042208">
    <property type="entry name" value="D-ser_dehydrat-like_sf"/>
</dbReference>
<comment type="similarity">
    <text evidence="1">Belongs to the DSD1 family.</text>
</comment>
<keyword evidence="2" id="KW-0456">Lyase</keyword>
<dbReference type="Pfam" id="PF01168">
    <property type="entry name" value="Ala_racemase_N"/>
    <property type="match status" value="1"/>
</dbReference>
<proteinExistence type="inferred from homology"/>
<name>A0A7D7LZQ0_9ACTN</name>
<evidence type="ECO:0000256" key="2">
    <source>
        <dbReference type="ARBA" id="ARBA00023239"/>
    </source>
</evidence>
<dbReference type="Gene3D" id="2.40.37.20">
    <property type="entry name" value="D-serine dehydratase-like domain"/>
    <property type="match status" value="1"/>
</dbReference>
<dbReference type="InterPro" id="IPR026956">
    <property type="entry name" value="D-ser_dehydrat-like_dom"/>
</dbReference>
<evidence type="ECO:0000259" key="3">
    <source>
        <dbReference type="SMART" id="SM01119"/>
    </source>
</evidence>
<dbReference type="Gene3D" id="3.20.20.10">
    <property type="entry name" value="Alanine racemase"/>
    <property type="match status" value="1"/>
</dbReference>
<accession>A0A7D7LZQ0</accession>
<organism evidence="4 5">
    <name type="scientific">Gordonia jinghuaiqii</name>
    <dbReference type="NCBI Taxonomy" id="2758710"/>
    <lineage>
        <taxon>Bacteria</taxon>
        <taxon>Bacillati</taxon>
        <taxon>Actinomycetota</taxon>
        <taxon>Actinomycetes</taxon>
        <taxon>Mycobacteriales</taxon>
        <taxon>Gordoniaceae</taxon>
        <taxon>Gordonia</taxon>
    </lineage>
</organism>
<reference evidence="5" key="1">
    <citation type="submission" date="2020-07" db="EMBL/GenBank/DDBJ databases">
        <title>novel species isolated from the respiratory tract of Marmot.</title>
        <authorList>
            <person name="Zhang G."/>
        </authorList>
    </citation>
    <scope>NUCLEOTIDE SEQUENCE [LARGE SCALE GENOMIC DNA]</scope>
    <source>
        <strain evidence="5">686</strain>
    </source>
</reference>
<feature type="domain" description="D-serine dehydratase-like" evidence="3">
    <location>
        <begin position="259"/>
        <end position="351"/>
    </location>
</feature>
<evidence type="ECO:0000313" key="5">
    <source>
        <dbReference type="Proteomes" id="UP000515663"/>
    </source>
</evidence>
<dbReference type="InterPro" id="IPR001608">
    <property type="entry name" value="Ala_racemase_N"/>
</dbReference>
<dbReference type="SUPFAM" id="SSF51419">
    <property type="entry name" value="PLP-binding barrel"/>
    <property type="match status" value="1"/>
</dbReference>
<dbReference type="AlphaFoldDB" id="A0A7D7LZQ0"/>
<dbReference type="PANTHER" id="PTHR28004">
    <property type="entry name" value="ZGC:162816-RELATED"/>
    <property type="match status" value="1"/>
</dbReference>
<dbReference type="EMBL" id="CP059491">
    <property type="protein sequence ID" value="QMT03798.1"/>
    <property type="molecule type" value="Genomic_DNA"/>
</dbReference>
<sequence length="366" mass="38491">MQVDTPYLEVDTERLETNVARVADLARAAGVDVRPHAKTHKCAEIARRQIDHGAVGLTVATIGEAEAFADAAGTTGCTDIFIAYPLWPTPTKAARLRSLADRVSLRVGVESVEGARHLGSVLDTGTSSPAGRVEVLVEVDSGQHRTGASPERAGEVAAAGVAAGLDVIGVFTFPGHSYGVGDTRSGAAEQEIRALHTAAESLRAQGIEPRVRSGGSTPTIAFVADPRHAGVLTEIRPGVYPFNDAQQVEIGSCGFDEVALTAVSTVIRREGRRIVLDAGSKILGADRAPWATGYGRLLDHHDARIVLLSEHHAVVEFPSGGEVPALGYIVRVVPNHVCNAVNLVDELVAIGGSDSRWPVIARGRNT</sequence>
<dbReference type="PANTHER" id="PTHR28004:SF2">
    <property type="entry name" value="D-SERINE DEHYDRATASE"/>
    <property type="match status" value="1"/>
</dbReference>
<dbReference type="SMART" id="SM01119">
    <property type="entry name" value="D-ser_dehydrat"/>
    <property type="match status" value="1"/>
</dbReference>